<evidence type="ECO:0000256" key="1">
    <source>
        <dbReference type="ARBA" id="ARBA00006484"/>
    </source>
</evidence>
<proteinExistence type="inferred from homology"/>
<dbReference type="Gene3D" id="3.40.50.720">
    <property type="entry name" value="NAD(P)-binding Rossmann-like Domain"/>
    <property type="match status" value="1"/>
</dbReference>
<evidence type="ECO:0000313" key="4">
    <source>
        <dbReference type="EMBL" id="KKA27675.1"/>
    </source>
</evidence>
<evidence type="ECO:0008006" key="6">
    <source>
        <dbReference type="Google" id="ProtNLM"/>
    </source>
</evidence>
<dbReference type="PANTHER" id="PTHR24320">
    <property type="entry name" value="RETINOL DEHYDROGENASE"/>
    <property type="match status" value="1"/>
</dbReference>
<accession>A0A0F4ZBN1</accession>
<sequence>MPFGLNLFGGVSFSPATDIPSLKGKVVLVTGGNNGLGKQSILELASHEPESIWMAARDPTKAATAIDDIKAAVPGVNIKFLKLDLASLDSVRTAAKEFVAAEERLDILLLNAGVMALAPGLTADGYEIQFGTNHMGHALLTKLLLPTLLKTAAIPDTDVRVVSLSSAGHALAYSGLEFDSLKTDAAAMGAYPRYGQSKLANILFARQLAKEHPQIKAISVHPGIVRTNLINGTTGTPRIFQYVGGLVNNVFTPVEKGALNQLWAATSPDVVNGEYYTPVGVLGGGNSYANDLDLTKQLWDWTEKELDEYLAKVQQ</sequence>
<protein>
    <recommendedName>
        <fullName evidence="6">Oxidoreductase</fullName>
    </recommendedName>
</protein>
<dbReference type="InterPro" id="IPR036291">
    <property type="entry name" value="NAD(P)-bd_dom_sf"/>
</dbReference>
<name>A0A0F4ZBN1_9PEZI</name>
<evidence type="ECO:0000313" key="5">
    <source>
        <dbReference type="Proteomes" id="UP000033483"/>
    </source>
</evidence>
<keyword evidence="2" id="KW-0521">NADP</keyword>
<dbReference type="AlphaFoldDB" id="A0A0F4ZBN1"/>
<reference evidence="4 5" key="1">
    <citation type="submission" date="2015-03" db="EMBL/GenBank/DDBJ databases">
        <authorList>
            <person name="Radwan O."/>
            <person name="Al-Naeli F.A."/>
            <person name="Rendon G.A."/>
            <person name="Fields C."/>
        </authorList>
    </citation>
    <scope>NUCLEOTIDE SEQUENCE [LARGE SCALE GENOMIC DNA]</scope>
    <source>
        <strain evidence="4">CR-DP1</strain>
    </source>
</reference>
<dbReference type="InterPro" id="IPR002347">
    <property type="entry name" value="SDR_fam"/>
</dbReference>
<comment type="similarity">
    <text evidence="1">Belongs to the short-chain dehydrogenases/reductases (SDR) family.</text>
</comment>
<dbReference type="Proteomes" id="UP000033483">
    <property type="component" value="Unassembled WGS sequence"/>
</dbReference>
<evidence type="ECO:0000256" key="3">
    <source>
        <dbReference type="ARBA" id="ARBA00023002"/>
    </source>
</evidence>
<evidence type="ECO:0000256" key="2">
    <source>
        <dbReference type="ARBA" id="ARBA00022857"/>
    </source>
</evidence>
<keyword evidence="3" id="KW-0560">Oxidoreductase</keyword>
<comment type="caution">
    <text evidence="4">The sequence shown here is derived from an EMBL/GenBank/DDBJ whole genome shotgun (WGS) entry which is preliminary data.</text>
</comment>
<keyword evidence="5" id="KW-1185">Reference proteome</keyword>
<dbReference type="PRINTS" id="PR00081">
    <property type="entry name" value="GDHRDH"/>
</dbReference>
<dbReference type="SUPFAM" id="SSF51735">
    <property type="entry name" value="NAD(P)-binding Rossmann-fold domains"/>
    <property type="match status" value="1"/>
</dbReference>
<dbReference type="GO" id="GO:0016491">
    <property type="term" value="F:oxidoreductase activity"/>
    <property type="evidence" value="ECO:0007669"/>
    <property type="project" value="UniProtKB-KW"/>
</dbReference>
<dbReference type="PANTHER" id="PTHR24320:SF282">
    <property type="entry name" value="WW DOMAIN-CONTAINING OXIDOREDUCTASE"/>
    <property type="match status" value="1"/>
</dbReference>
<dbReference type="EMBL" id="LAEV01001609">
    <property type="protein sequence ID" value="KKA27675.1"/>
    <property type="molecule type" value="Genomic_DNA"/>
</dbReference>
<dbReference type="Pfam" id="PF00106">
    <property type="entry name" value="adh_short"/>
    <property type="match status" value="1"/>
</dbReference>
<gene>
    <name evidence="4" type="ORF">TD95_002761</name>
</gene>
<dbReference type="OrthoDB" id="191139at2759"/>
<organism evidence="4 5">
    <name type="scientific">Thielaviopsis punctulata</name>
    <dbReference type="NCBI Taxonomy" id="72032"/>
    <lineage>
        <taxon>Eukaryota</taxon>
        <taxon>Fungi</taxon>
        <taxon>Dikarya</taxon>
        <taxon>Ascomycota</taxon>
        <taxon>Pezizomycotina</taxon>
        <taxon>Sordariomycetes</taxon>
        <taxon>Hypocreomycetidae</taxon>
        <taxon>Microascales</taxon>
        <taxon>Ceratocystidaceae</taxon>
        <taxon>Thielaviopsis</taxon>
    </lineage>
</organism>